<keyword evidence="3" id="KW-1185">Reference proteome</keyword>
<gene>
    <name evidence="2" type="ORF">SAMN06265350_10555</name>
</gene>
<dbReference type="AlphaFoldDB" id="A0A521CZD9"/>
<dbReference type="OrthoDB" id="799522at2"/>
<proteinExistence type="predicted"/>
<organism evidence="2 3">
    <name type="scientific">Solitalea koreensis</name>
    <dbReference type="NCBI Taxonomy" id="543615"/>
    <lineage>
        <taxon>Bacteria</taxon>
        <taxon>Pseudomonadati</taxon>
        <taxon>Bacteroidota</taxon>
        <taxon>Sphingobacteriia</taxon>
        <taxon>Sphingobacteriales</taxon>
        <taxon>Sphingobacteriaceae</taxon>
        <taxon>Solitalea</taxon>
    </lineage>
</organism>
<dbReference type="EMBL" id="FXSZ01000005">
    <property type="protein sequence ID" value="SMO64803.1"/>
    <property type="molecule type" value="Genomic_DNA"/>
</dbReference>
<keyword evidence="1" id="KW-0732">Signal</keyword>
<feature type="chain" id="PRO_5022155434" evidence="1">
    <location>
        <begin position="21"/>
        <end position="156"/>
    </location>
</feature>
<evidence type="ECO:0000313" key="3">
    <source>
        <dbReference type="Proteomes" id="UP000315971"/>
    </source>
</evidence>
<accession>A0A521CZD9</accession>
<reference evidence="2 3" key="1">
    <citation type="submission" date="2017-05" db="EMBL/GenBank/DDBJ databases">
        <authorList>
            <person name="Varghese N."/>
            <person name="Submissions S."/>
        </authorList>
    </citation>
    <scope>NUCLEOTIDE SEQUENCE [LARGE SCALE GENOMIC DNA]</scope>
    <source>
        <strain evidence="2 3">DSM 21342</strain>
    </source>
</reference>
<name>A0A521CZD9_9SPHI</name>
<sequence>MKKLFLLFVFACGMMVQANAQVSVNVSFGTPPMRRPVAHTQVRYYYLPDIYSYYDAFNGEFIYNDGRAWVRMSSLPRCYRDYNLNSAYKVVLEYNGDRPYAYYSSHSRSYPCRYQGPRQVSVREYSYNHCDDECKYYKKHKHHKDNDEREYYGYND</sequence>
<feature type="signal peptide" evidence="1">
    <location>
        <begin position="1"/>
        <end position="20"/>
    </location>
</feature>
<evidence type="ECO:0000313" key="2">
    <source>
        <dbReference type="EMBL" id="SMO64803.1"/>
    </source>
</evidence>
<evidence type="ECO:0000256" key="1">
    <source>
        <dbReference type="SAM" id="SignalP"/>
    </source>
</evidence>
<protein>
    <submittedName>
        <fullName evidence="2">Uncharacterized protein</fullName>
    </submittedName>
</protein>
<dbReference type="RefSeq" id="WP_142603551.1">
    <property type="nucleotide sequence ID" value="NZ_FXSZ01000005.1"/>
</dbReference>
<dbReference type="Proteomes" id="UP000315971">
    <property type="component" value="Unassembled WGS sequence"/>
</dbReference>